<feature type="transmembrane region" description="Helical" evidence="2">
    <location>
        <begin position="322"/>
        <end position="344"/>
    </location>
</feature>
<dbReference type="InterPro" id="IPR007890">
    <property type="entry name" value="CHASE2"/>
</dbReference>
<keyword evidence="5" id="KW-1185">Reference proteome</keyword>
<dbReference type="EMBL" id="CP018092">
    <property type="protein sequence ID" value="ATS17811.1"/>
    <property type="molecule type" value="Genomic_DNA"/>
</dbReference>
<dbReference type="InterPro" id="IPR001054">
    <property type="entry name" value="A/G_cyclase"/>
</dbReference>
<dbReference type="InterPro" id="IPR050697">
    <property type="entry name" value="Adenylyl/Guanylyl_Cyclase_3/4"/>
</dbReference>
<dbReference type="RefSeq" id="WP_099798165.1">
    <property type="nucleotide sequence ID" value="NZ_CP018092.1"/>
</dbReference>
<accession>A0A2D2PZY5</accession>
<dbReference type="Pfam" id="PF00211">
    <property type="entry name" value="Guanylate_cyc"/>
    <property type="match status" value="1"/>
</dbReference>
<keyword evidence="2" id="KW-0472">Membrane</keyword>
<dbReference type="SMART" id="SM00044">
    <property type="entry name" value="CYCc"/>
    <property type="match status" value="1"/>
</dbReference>
<protein>
    <submittedName>
        <fullName evidence="4">Adenylate/guanylate cyclase domain-containing protein</fullName>
    </submittedName>
</protein>
<dbReference type="AlphaFoldDB" id="A0A2D2PZY5"/>
<dbReference type="CDD" id="cd07302">
    <property type="entry name" value="CHD"/>
    <property type="match status" value="1"/>
</dbReference>
<comment type="similarity">
    <text evidence="1">Belongs to the adenylyl cyclase class-3 family.</text>
</comment>
<keyword evidence="2" id="KW-0812">Transmembrane</keyword>
<feature type="transmembrane region" description="Helical" evidence="2">
    <location>
        <begin position="378"/>
        <end position="399"/>
    </location>
</feature>
<dbReference type="SMART" id="SM01080">
    <property type="entry name" value="CHASE2"/>
    <property type="match status" value="1"/>
</dbReference>
<dbReference type="Proteomes" id="UP000231057">
    <property type="component" value="Chromosome"/>
</dbReference>
<dbReference type="PROSITE" id="PS50125">
    <property type="entry name" value="GUANYLATE_CYCLASE_2"/>
    <property type="match status" value="1"/>
</dbReference>
<evidence type="ECO:0000256" key="2">
    <source>
        <dbReference type="SAM" id="Phobius"/>
    </source>
</evidence>
<evidence type="ECO:0000256" key="1">
    <source>
        <dbReference type="ARBA" id="ARBA00005381"/>
    </source>
</evidence>
<evidence type="ECO:0000259" key="3">
    <source>
        <dbReference type="PROSITE" id="PS50125"/>
    </source>
</evidence>
<dbReference type="Pfam" id="PF05226">
    <property type="entry name" value="CHASE2"/>
    <property type="match status" value="1"/>
</dbReference>
<evidence type="ECO:0000313" key="5">
    <source>
        <dbReference type="Proteomes" id="UP000231057"/>
    </source>
</evidence>
<dbReference type="Gene3D" id="3.30.70.1230">
    <property type="entry name" value="Nucleotide cyclase"/>
    <property type="match status" value="1"/>
</dbReference>
<dbReference type="PANTHER" id="PTHR43081">
    <property type="entry name" value="ADENYLATE CYCLASE, TERMINAL-DIFFERENTIATION SPECIFIC-RELATED"/>
    <property type="match status" value="1"/>
</dbReference>
<feature type="domain" description="Guanylate cyclase" evidence="3">
    <location>
        <begin position="446"/>
        <end position="584"/>
    </location>
</feature>
<dbReference type="GO" id="GO:0009190">
    <property type="term" value="P:cyclic nucleotide biosynthetic process"/>
    <property type="evidence" value="ECO:0007669"/>
    <property type="project" value="InterPro"/>
</dbReference>
<dbReference type="GO" id="GO:0035556">
    <property type="term" value="P:intracellular signal transduction"/>
    <property type="evidence" value="ECO:0007669"/>
    <property type="project" value="InterPro"/>
</dbReference>
<feature type="transmembrane region" description="Helical" evidence="2">
    <location>
        <begin position="351"/>
        <end position="372"/>
    </location>
</feature>
<name>A0A2D2PZY5_PARLV</name>
<dbReference type="GO" id="GO:0004016">
    <property type="term" value="F:adenylate cyclase activity"/>
    <property type="evidence" value="ECO:0007669"/>
    <property type="project" value="UniProtKB-ARBA"/>
</dbReference>
<organism evidence="4 5">
    <name type="scientific">Parathermosynechococcus lividus PCC 6715</name>
    <dbReference type="NCBI Taxonomy" id="1917166"/>
    <lineage>
        <taxon>Bacteria</taxon>
        <taxon>Bacillati</taxon>
        <taxon>Cyanobacteriota</taxon>
        <taxon>Cyanophyceae</taxon>
        <taxon>Acaryochloridales</taxon>
        <taxon>Thermosynechococcaceae</taxon>
        <taxon>Parathermosynechococcus</taxon>
    </lineage>
</organism>
<gene>
    <name evidence="4" type="ORF">BRW62_02555</name>
</gene>
<evidence type="ECO:0000313" key="4">
    <source>
        <dbReference type="EMBL" id="ATS17811.1"/>
    </source>
</evidence>
<dbReference type="OrthoDB" id="337251at2"/>
<dbReference type="SUPFAM" id="SSF55073">
    <property type="entry name" value="Nucleotide cyclase"/>
    <property type="match status" value="1"/>
</dbReference>
<sequence>MPPLFSHFRRYFADLGLVLMASTVASMVVVGVRSVGGLQPLELAAYDRLMQLRPFRGPDPRLLVVAITEADIQRYRALSLPDQVYAELLQKLLQHNPRAIGLDIYRDFPVEPGHQALNRVWQSSDRLFGVTKVGDDTHPTIQPPPALSADQVGFNDVTVDAGGIVRRNLLFLADDQGNPLYSFSLRLALRYLADEGIEPRGSDADPNVMQLGQTVFTPLQPNDGGYVGADTAGYQVMLNYRGDNRAVAWVPLGDVLAGRVAPALIRDRVVLVGNIAESGKDFFYTPFSSSLRDDQRMAGVFIHAQMVGQFIDAGQGQRSMIWFWPDSLEVLWMVFWSLVGAILAWRVRHPLGLAIAVGLSLTILLVSCYGLFLKLGWVPLVPPTLTLLLSGGTVVTYTAQQAQRQRQMVMRLLGQSMSPEIAAAMWERRDELLKDGKLPGQRLIATLLFTDLKGFSTISEGMEPEELFDWLNAYLEKVADVVQSYHGVINKFTGDGIMAVFGVPFPRTTREGIAADARNAVDCALALGRLLEQLNQGWAAQGLPQVMMRAGIYTGPIVVGSLGSKNRLEYGVIGDSVNTASRLESVDKHRQMSPCRILVAQETLDYLGDRYDTEAWGPLELKGKERKIQVFRVLGVRKSGSLPKRGEFERRLQSPCDSSTGM</sequence>
<reference evidence="5" key="2">
    <citation type="journal article" date="2022" name="Front. Microbiol.">
        <title>Comparative Genomic Analysis Revealed Distinct Molecular Components and Organization of CO2-Concentrating Mechanism in Thermophilic Cyanobacteria.</title>
        <authorList>
            <person name="Tang J."/>
            <person name="Zhou H."/>
            <person name="Yao D."/>
            <person name="Riaz S."/>
            <person name="You D."/>
            <person name="Klepacz-Smolka A."/>
            <person name="Daroch M."/>
        </authorList>
    </citation>
    <scope>NUCLEOTIDE SEQUENCE [LARGE SCALE GENOMIC DNA]</scope>
    <source>
        <strain evidence="5">PCC 6715</strain>
    </source>
</reference>
<proteinExistence type="inferred from homology"/>
<reference evidence="4 5" key="1">
    <citation type="submission" date="2016-11" db="EMBL/GenBank/DDBJ databases">
        <title>Complete genome sequence of thermophilic cyanobacteria strain Synechococcus sp. PCC6715.</title>
        <authorList>
            <person name="Tang J."/>
            <person name="Daroch M."/>
            <person name="Liang Y."/>
            <person name="Jiang D."/>
            <person name="Shah M."/>
        </authorList>
    </citation>
    <scope>NUCLEOTIDE SEQUENCE [LARGE SCALE GENOMIC DNA]</scope>
    <source>
        <strain evidence="4 5">PCC 6715</strain>
    </source>
</reference>
<keyword evidence="2" id="KW-1133">Transmembrane helix</keyword>
<dbReference type="InterPro" id="IPR029787">
    <property type="entry name" value="Nucleotide_cyclase"/>
</dbReference>
<dbReference type="PANTHER" id="PTHR43081:SF1">
    <property type="entry name" value="ADENYLATE CYCLASE, TERMINAL-DIFFERENTIATION SPECIFIC"/>
    <property type="match status" value="1"/>
</dbReference>
<dbReference type="KEGG" id="slw:BRW62_02555"/>